<dbReference type="InterPro" id="IPR050061">
    <property type="entry name" value="MurCDEF_pg_biosynth"/>
</dbReference>
<accession>A0ABN3ED06</accession>
<gene>
    <name evidence="1" type="ORF">GCM10010430_43700</name>
</gene>
<organism evidence="1 2">
    <name type="scientific">Kitasatospora cystarginea</name>
    <dbReference type="NCBI Taxonomy" id="58350"/>
    <lineage>
        <taxon>Bacteria</taxon>
        <taxon>Bacillati</taxon>
        <taxon>Actinomycetota</taxon>
        <taxon>Actinomycetes</taxon>
        <taxon>Kitasatosporales</taxon>
        <taxon>Streptomycetaceae</taxon>
        <taxon>Kitasatospora</taxon>
    </lineage>
</organism>
<dbReference type="SUPFAM" id="SSF53244">
    <property type="entry name" value="MurD-like peptide ligases, peptide-binding domain"/>
    <property type="match status" value="1"/>
</dbReference>
<dbReference type="EMBL" id="BAAATR010000020">
    <property type="protein sequence ID" value="GAA2255160.1"/>
    <property type="molecule type" value="Genomic_DNA"/>
</dbReference>
<keyword evidence="2" id="KW-1185">Reference proteome</keyword>
<dbReference type="PANTHER" id="PTHR43445:SF3">
    <property type="entry name" value="UDP-N-ACETYLMURAMATE--L-ALANINE LIGASE"/>
    <property type="match status" value="1"/>
</dbReference>
<dbReference type="Gene3D" id="3.90.190.20">
    <property type="entry name" value="Mur ligase, C-terminal domain"/>
    <property type="match status" value="1"/>
</dbReference>
<dbReference type="InterPro" id="IPR036565">
    <property type="entry name" value="Mur-like_cat_sf"/>
</dbReference>
<reference evidence="1 2" key="1">
    <citation type="journal article" date="2019" name="Int. J. Syst. Evol. Microbiol.">
        <title>The Global Catalogue of Microorganisms (GCM) 10K type strain sequencing project: providing services to taxonomists for standard genome sequencing and annotation.</title>
        <authorList>
            <consortium name="The Broad Institute Genomics Platform"/>
            <consortium name="The Broad Institute Genome Sequencing Center for Infectious Disease"/>
            <person name="Wu L."/>
            <person name="Ma J."/>
        </authorList>
    </citation>
    <scope>NUCLEOTIDE SEQUENCE [LARGE SCALE GENOMIC DNA]</scope>
    <source>
        <strain evidence="1 2">JCM 7356</strain>
    </source>
</reference>
<dbReference type="SUPFAM" id="SSF53623">
    <property type="entry name" value="MurD-like peptide ligases, catalytic domain"/>
    <property type="match status" value="1"/>
</dbReference>
<comment type="caution">
    <text evidence="1">The sequence shown here is derived from an EMBL/GenBank/DDBJ whole genome shotgun (WGS) entry which is preliminary data.</text>
</comment>
<dbReference type="Proteomes" id="UP001500305">
    <property type="component" value="Unassembled WGS sequence"/>
</dbReference>
<proteinExistence type="predicted"/>
<evidence type="ECO:0000313" key="2">
    <source>
        <dbReference type="Proteomes" id="UP001500305"/>
    </source>
</evidence>
<dbReference type="InterPro" id="IPR036615">
    <property type="entry name" value="Mur_ligase_C_dom_sf"/>
</dbReference>
<dbReference type="Gene3D" id="3.40.1190.10">
    <property type="entry name" value="Mur-like, catalytic domain"/>
    <property type="match status" value="1"/>
</dbReference>
<name>A0ABN3ED06_9ACTN</name>
<protein>
    <submittedName>
        <fullName evidence="1">Uncharacterized protein</fullName>
    </submittedName>
</protein>
<evidence type="ECO:0000313" key="1">
    <source>
        <dbReference type="EMBL" id="GAA2255160.1"/>
    </source>
</evidence>
<sequence>MSATPAGTAGQVRPRPLPLPDVLVAPHFPDPHSPGMTGLASYLARRGARVTIAPQQDGRRTELLQRLDRTGAVLHPVVPGTTTSLVWGGDNAAVPEILDLATGRGLPSLGHSRAVELLAGTAPTVVAVAGSHSTAMAAAALTCALTVRDPGWILTAAPCGDAPGYDGSGEVLVVDLCPDTALHEAAPPGWRHRALGAGLRPAVTLVTAVDVAPPAFATREEALDETEALARRSESVVVWAGQPGCDELLERLRRAPGPRVVTVGRGEGVDVAVLGLLWSGEDHRLTIEAGGERSTVTVPVTGTRSALGVAAAFAAGWALGVSPADLADGLGAFPGVERSLSRLGTVGGVTVMESRAQHPEEIAADLQGARMLTEGAVVAVYEPVGHQRTVALAHRISEALTAADHTVLLPVHSTPARSQRHDDGAEALARAGSGGTLVIPEPGPCQPSPETLAASLAHRGDLILTIGPDAARRIGPRLLAALD</sequence>
<dbReference type="PANTHER" id="PTHR43445">
    <property type="entry name" value="UDP-N-ACETYLMURAMATE--L-ALANINE LIGASE-RELATED"/>
    <property type="match status" value="1"/>
</dbReference>